<evidence type="ECO:0000256" key="2">
    <source>
        <dbReference type="SAM" id="Phobius"/>
    </source>
</evidence>
<dbReference type="Proteomes" id="UP000249762">
    <property type="component" value="Unassembled WGS sequence"/>
</dbReference>
<dbReference type="AlphaFoldDB" id="A0A328PR78"/>
<gene>
    <name evidence="3" type="ORF">DNK47_00770</name>
</gene>
<keyword evidence="2" id="KW-0472">Membrane</keyword>
<sequence length="216" mass="23303">MSAYIKLISLICGAGIGLGGGIPLAIKALQVSSNNTGIKEGQAVVSSSASTSPSPSNSVGQSIRTGDREASEIQKQRAKSREQGNCVVLDDSDEITDVLWKFDKLSDDYTAIYCQNTNTETSVKISNWTGIFSDDLLLNSWSLRAGDRFDVTTETKTLGSGDYQTIFNGNRMETPITGEWGEPVTTDKGKSVMIVKILEPKGSQESIYLLFEGNSK</sequence>
<feature type="region of interest" description="Disordered" evidence="1">
    <location>
        <begin position="44"/>
        <end position="79"/>
    </location>
</feature>
<dbReference type="EMBL" id="QKVO01000001">
    <property type="protein sequence ID" value="RAO95368.1"/>
    <property type="molecule type" value="Genomic_DNA"/>
</dbReference>
<keyword evidence="4" id="KW-1185">Reference proteome</keyword>
<feature type="transmembrane region" description="Helical" evidence="2">
    <location>
        <begin position="7"/>
        <end position="26"/>
    </location>
</feature>
<dbReference type="OrthoDB" id="403309at2"/>
<keyword evidence="2" id="KW-1133">Transmembrane helix</keyword>
<dbReference type="RefSeq" id="WP_112665038.1">
    <property type="nucleotide sequence ID" value="NZ_QKVO01000001.1"/>
</dbReference>
<reference evidence="4" key="1">
    <citation type="submission" date="2018-06" db="EMBL/GenBank/DDBJ databases">
        <authorList>
            <person name="Martinez Ocampo F."/>
            <person name="Quiroz Castaneda R.E."/>
            <person name="Rojas Lopez X."/>
        </authorList>
    </citation>
    <scope>NUCLEOTIDE SEQUENCE [LARGE SCALE GENOMIC DNA]</scope>
    <source>
        <strain evidence="4">INIFAP02</strain>
    </source>
</reference>
<name>A0A328PR78_9MOLU</name>
<evidence type="ECO:0000313" key="4">
    <source>
        <dbReference type="Proteomes" id="UP000249762"/>
    </source>
</evidence>
<organism evidence="3 4">
    <name type="scientific">Mycoplasma wenyonii</name>
    <dbReference type="NCBI Taxonomy" id="65123"/>
    <lineage>
        <taxon>Bacteria</taxon>
        <taxon>Bacillati</taxon>
        <taxon>Mycoplasmatota</taxon>
        <taxon>Mollicutes</taxon>
        <taxon>Mycoplasmataceae</taxon>
        <taxon>Mycoplasma</taxon>
    </lineage>
</organism>
<proteinExistence type="predicted"/>
<protein>
    <submittedName>
        <fullName evidence="3">Uncharacterized protein</fullName>
    </submittedName>
</protein>
<keyword evidence="2" id="KW-0812">Transmembrane</keyword>
<feature type="compositionally biased region" description="Low complexity" evidence="1">
    <location>
        <begin position="44"/>
        <end position="62"/>
    </location>
</feature>
<feature type="compositionally biased region" description="Basic and acidic residues" evidence="1">
    <location>
        <begin position="65"/>
        <end position="79"/>
    </location>
</feature>
<accession>A0A328PR78</accession>
<comment type="caution">
    <text evidence="3">The sequence shown here is derived from an EMBL/GenBank/DDBJ whole genome shotgun (WGS) entry which is preliminary data.</text>
</comment>
<evidence type="ECO:0000256" key="1">
    <source>
        <dbReference type="SAM" id="MobiDB-lite"/>
    </source>
</evidence>
<evidence type="ECO:0000313" key="3">
    <source>
        <dbReference type="EMBL" id="RAO95368.1"/>
    </source>
</evidence>